<keyword evidence="1" id="KW-0732">Signal</keyword>
<evidence type="ECO:0000256" key="1">
    <source>
        <dbReference type="SAM" id="SignalP"/>
    </source>
</evidence>
<organism evidence="2 3">
    <name type="scientific">Pelagomonas calceolata</name>
    <dbReference type="NCBI Taxonomy" id="35677"/>
    <lineage>
        <taxon>Eukaryota</taxon>
        <taxon>Sar</taxon>
        <taxon>Stramenopiles</taxon>
        <taxon>Ochrophyta</taxon>
        <taxon>Pelagophyceae</taxon>
        <taxon>Pelagomonadales</taxon>
        <taxon>Pelagomonadaceae</taxon>
        <taxon>Pelagomonas</taxon>
    </lineage>
</organism>
<evidence type="ECO:0000313" key="3">
    <source>
        <dbReference type="Proteomes" id="UP000789595"/>
    </source>
</evidence>
<dbReference type="Proteomes" id="UP000789595">
    <property type="component" value="Unassembled WGS sequence"/>
</dbReference>
<accession>A0A8J2T2T0</accession>
<feature type="signal peptide" evidence="1">
    <location>
        <begin position="1"/>
        <end position="18"/>
    </location>
</feature>
<feature type="chain" id="PRO_5035312947" description="Secreted protein" evidence="1">
    <location>
        <begin position="19"/>
        <end position="120"/>
    </location>
</feature>
<dbReference type="AlphaFoldDB" id="A0A8J2T2T0"/>
<gene>
    <name evidence="2" type="ORF">PECAL_6P14980</name>
</gene>
<evidence type="ECO:0000313" key="2">
    <source>
        <dbReference type="EMBL" id="CAH0379859.1"/>
    </source>
</evidence>
<name>A0A8J2T2T0_9STRA</name>
<proteinExistence type="predicted"/>
<comment type="caution">
    <text evidence="2">The sequence shown here is derived from an EMBL/GenBank/DDBJ whole genome shotgun (WGS) entry which is preliminary data.</text>
</comment>
<protein>
    <recommendedName>
        <fullName evidence="4">Secreted protein</fullName>
    </recommendedName>
</protein>
<dbReference type="EMBL" id="CAKKNE010000006">
    <property type="protein sequence ID" value="CAH0379859.1"/>
    <property type="molecule type" value="Genomic_DNA"/>
</dbReference>
<reference evidence="2" key="1">
    <citation type="submission" date="2021-11" db="EMBL/GenBank/DDBJ databases">
        <authorList>
            <consortium name="Genoscope - CEA"/>
            <person name="William W."/>
        </authorList>
    </citation>
    <scope>NUCLEOTIDE SEQUENCE</scope>
</reference>
<keyword evidence="3" id="KW-1185">Reference proteome</keyword>
<evidence type="ECO:0008006" key="4">
    <source>
        <dbReference type="Google" id="ProtNLM"/>
    </source>
</evidence>
<sequence length="120" mass="12938">MARAVALLLFCLASTTTALRPTRRRDLFAVTAATYWKWGFAATGVLHATHAATALDEAFPAPPPRKSERPMITVTPLVHRGKLPRPKALGGRGSTYDMEPGIIGSHLPWPTDARLPGAAR</sequence>